<feature type="region of interest" description="Disordered" evidence="1">
    <location>
        <begin position="101"/>
        <end position="153"/>
    </location>
</feature>
<protein>
    <submittedName>
        <fullName evidence="3">Uncharacterized protein</fullName>
    </submittedName>
</protein>
<keyword evidence="2" id="KW-0812">Transmembrane</keyword>
<feature type="compositionally biased region" description="Low complexity" evidence="1">
    <location>
        <begin position="136"/>
        <end position="151"/>
    </location>
</feature>
<dbReference type="OrthoDB" id="2525787at2759"/>
<keyword evidence="2" id="KW-0472">Membrane</keyword>
<gene>
    <name evidence="3" type="ORF">P691DRAFT_737092</name>
</gene>
<accession>A0A9P5X3R4</accession>
<evidence type="ECO:0000313" key="4">
    <source>
        <dbReference type="Proteomes" id="UP000807342"/>
    </source>
</evidence>
<evidence type="ECO:0000313" key="3">
    <source>
        <dbReference type="EMBL" id="KAF9444019.1"/>
    </source>
</evidence>
<feature type="compositionally biased region" description="Low complexity" evidence="1">
    <location>
        <begin position="101"/>
        <end position="114"/>
    </location>
</feature>
<dbReference type="AlphaFoldDB" id="A0A9P5X3R4"/>
<evidence type="ECO:0000256" key="1">
    <source>
        <dbReference type="SAM" id="MobiDB-lite"/>
    </source>
</evidence>
<name>A0A9P5X3R4_9AGAR</name>
<organism evidence="3 4">
    <name type="scientific">Macrolepiota fuliginosa MF-IS2</name>
    <dbReference type="NCBI Taxonomy" id="1400762"/>
    <lineage>
        <taxon>Eukaryota</taxon>
        <taxon>Fungi</taxon>
        <taxon>Dikarya</taxon>
        <taxon>Basidiomycota</taxon>
        <taxon>Agaricomycotina</taxon>
        <taxon>Agaricomycetes</taxon>
        <taxon>Agaricomycetidae</taxon>
        <taxon>Agaricales</taxon>
        <taxon>Agaricineae</taxon>
        <taxon>Agaricaceae</taxon>
        <taxon>Macrolepiota</taxon>
    </lineage>
</organism>
<evidence type="ECO:0000256" key="2">
    <source>
        <dbReference type="SAM" id="Phobius"/>
    </source>
</evidence>
<comment type="caution">
    <text evidence="3">The sequence shown here is derived from an EMBL/GenBank/DDBJ whole genome shotgun (WGS) entry which is preliminary data.</text>
</comment>
<feature type="transmembrane region" description="Helical" evidence="2">
    <location>
        <begin position="172"/>
        <end position="194"/>
    </location>
</feature>
<dbReference type="Proteomes" id="UP000807342">
    <property type="component" value="Unassembled WGS sequence"/>
</dbReference>
<dbReference type="EMBL" id="MU151413">
    <property type="protein sequence ID" value="KAF9444019.1"/>
    <property type="molecule type" value="Genomic_DNA"/>
</dbReference>
<keyword evidence="4" id="KW-1185">Reference proteome</keyword>
<keyword evidence="2" id="KW-1133">Transmembrane helix</keyword>
<proteinExistence type="predicted"/>
<sequence length="216" mass="24117">MWMWAWSIRQNPITISLPLFFPRSTLFCEPMLTPLRPLGLILFSVWIFALCTAQSTGNITQDFACKPFGLCEKCPEEALHQPFCQPFGNRRLLHCRRITSNSSSTPSASGPESNNVEPSSNDNDNVDARPHYAQRPPSLDDSPPPADTTTPQGEILAWGSCGRVTSTERADFFEFAAVNLLFVCVGVAVVVWRLSRMRVLHARQLAARIGLVRGRR</sequence>
<reference evidence="3" key="1">
    <citation type="submission" date="2020-11" db="EMBL/GenBank/DDBJ databases">
        <authorList>
            <consortium name="DOE Joint Genome Institute"/>
            <person name="Ahrendt S."/>
            <person name="Riley R."/>
            <person name="Andreopoulos W."/>
            <person name="Labutti K."/>
            <person name="Pangilinan J."/>
            <person name="Ruiz-Duenas F.J."/>
            <person name="Barrasa J.M."/>
            <person name="Sanchez-Garcia M."/>
            <person name="Camarero S."/>
            <person name="Miyauchi S."/>
            <person name="Serrano A."/>
            <person name="Linde D."/>
            <person name="Babiker R."/>
            <person name="Drula E."/>
            <person name="Ayuso-Fernandez I."/>
            <person name="Pacheco R."/>
            <person name="Padilla G."/>
            <person name="Ferreira P."/>
            <person name="Barriuso J."/>
            <person name="Kellner H."/>
            <person name="Castanera R."/>
            <person name="Alfaro M."/>
            <person name="Ramirez L."/>
            <person name="Pisabarro A.G."/>
            <person name="Kuo A."/>
            <person name="Tritt A."/>
            <person name="Lipzen A."/>
            <person name="He G."/>
            <person name="Yan M."/>
            <person name="Ng V."/>
            <person name="Cullen D."/>
            <person name="Martin F."/>
            <person name="Rosso M.-N."/>
            <person name="Henrissat B."/>
            <person name="Hibbett D."/>
            <person name="Martinez A.T."/>
            <person name="Grigoriev I.V."/>
        </authorList>
    </citation>
    <scope>NUCLEOTIDE SEQUENCE</scope>
    <source>
        <strain evidence="3">MF-IS2</strain>
    </source>
</reference>